<protein>
    <submittedName>
        <fullName evidence="2">Uncharacterized protein</fullName>
    </submittedName>
</protein>
<gene>
    <name evidence="2" type="ORF">CYCCA115_LOCUS18051</name>
</gene>
<proteinExistence type="predicted"/>
<dbReference type="AlphaFoldDB" id="A0AAD2PWB5"/>
<evidence type="ECO:0000256" key="1">
    <source>
        <dbReference type="SAM" id="MobiDB-lite"/>
    </source>
</evidence>
<feature type="compositionally biased region" description="Low complexity" evidence="1">
    <location>
        <begin position="35"/>
        <end position="45"/>
    </location>
</feature>
<accession>A0AAD2PWB5</accession>
<feature type="compositionally biased region" description="Polar residues" evidence="1">
    <location>
        <begin position="66"/>
        <end position="76"/>
    </location>
</feature>
<feature type="compositionally biased region" description="Low complexity" evidence="1">
    <location>
        <begin position="172"/>
        <end position="195"/>
    </location>
</feature>
<evidence type="ECO:0000313" key="2">
    <source>
        <dbReference type="EMBL" id="CAJ1959632.1"/>
    </source>
</evidence>
<dbReference type="EMBL" id="CAKOGP040002014">
    <property type="protein sequence ID" value="CAJ1959632.1"/>
    <property type="molecule type" value="Genomic_DNA"/>
</dbReference>
<evidence type="ECO:0000313" key="3">
    <source>
        <dbReference type="Proteomes" id="UP001295423"/>
    </source>
</evidence>
<feature type="region of interest" description="Disordered" evidence="1">
    <location>
        <begin position="25"/>
        <end position="213"/>
    </location>
</feature>
<reference evidence="2" key="1">
    <citation type="submission" date="2023-08" db="EMBL/GenBank/DDBJ databases">
        <authorList>
            <person name="Audoor S."/>
            <person name="Bilcke G."/>
        </authorList>
    </citation>
    <scope>NUCLEOTIDE SEQUENCE</scope>
</reference>
<comment type="caution">
    <text evidence="2">The sequence shown here is derived from an EMBL/GenBank/DDBJ whole genome shotgun (WGS) entry which is preliminary data.</text>
</comment>
<feature type="compositionally biased region" description="Low complexity" evidence="1">
    <location>
        <begin position="134"/>
        <end position="156"/>
    </location>
</feature>
<dbReference type="Proteomes" id="UP001295423">
    <property type="component" value="Unassembled WGS sequence"/>
</dbReference>
<name>A0AAD2PWB5_9STRA</name>
<sequence length="213" mass="23030">MLLMNEFFAKLSQDAGVTEISIVSDGAITPRSCASRRQQPHSTSPSRRRTNSNTVTAKKDGKQQKFVPSQQHTDSAPPSYPSRNRVVASSSIHKTSGAGKQKEYENGCVEQPSPPSPQTSRWHDSSKNSEALNSTIRSSISSSSSTSSSTITSTTRPGFEASIMPNRSASATTTQNNNMKTTPTTTTTVPVTIQPPMAPRRKQSIDETLPEDM</sequence>
<organism evidence="2 3">
    <name type="scientific">Cylindrotheca closterium</name>
    <dbReference type="NCBI Taxonomy" id="2856"/>
    <lineage>
        <taxon>Eukaryota</taxon>
        <taxon>Sar</taxon>
        <taxon>Stramenopiles</taxon>
        <taxon>Ochrophyta</taxon>
        <taxon>Bacillariophyta</taxon>
        <taxon>Bacillariophyceae</taxon>
        <taxon>Bacillariophycidae</taxon>
        <taxon>Bacillariales</taxon>
        <taxon>Bacillariaceae</taxon>
        <taxon>Cylindrotheca</taxon>
    </lineage>
</organism>
<keyword evidence="3" id="KW-1185">Reference proteome</keyword>